<dbReference type="RefSeq" id="WP_146660252.1">
    <property type="nucleotide sequence ID" value="NZ_CP019791.1"/>
</dbReference>
<organism evidence="5 6">
    <name type="scientific">Anaerohalosphaera lusitana</name>
    <dbReference type="NCBI Taxonomy" id="1936003"/>
    <lineage>
        <taxon>Bacteria</taxon>
        <taxon>Pseudomonadati</taxon>
        <taxon>Planctomycetota</taxon>
        <taxon>Phycisphaerae</taxon>
        <taxon>Sedimentisphaerales</taxon>
        <taxon>Anaerohalosphaeraceae</taxon>
        <taxon>Anaerohalosphaera</taxon>
    </lineage>
</organism>
<evidence type="ECO:0000313" key="6">
    <source>
        <dbReference type="Proteomes" id="UP000189674"/>
    </source>
</evidence>
<dbReference type="KEGG" id="alus:STSP2_00932"/>
<dbReference type="SUPFAM" id="SSF46785">
    <property type="entry name" value="Winged helix' DNA-binding domain"/>
    <property type="match status" value="1"/>
</dbReference>
<evidence type="ECO:0000256" key="2">
    <source>
        <dbReference type="ARBA" id="ARBA00023125"/>
    </source>
</evidence>
<dbReference type="PRINTS" id="PR00778">
    <property type="entry name" value="HTHARSR"/>
</dbReference>
<dbReference type="Proteomes" id="UP000189674">
    <property type="component" value="Chromosome"/>
</dbReference>
<dbReference type="Pfam" id="PF12840">
    <property type="entry name" value="HTH_20"/>
    <property type="match status" value="1"/>
</dbReference>
<dbReference type="InterPro" id="IPR036390">
    <property type="entry name" value="WH_DNA-bd_sf"/>
</dbReference>
<dbReference type="STRING" id="1936003.STSP2_00932"/>
<name>A0A1U9NIM8_9BACT</name>
<dbReference type="PANTHER" id="PTHR43132:SF2">
    <property type="entry name" value="ARSENICAL RESISTANCE OPERON REPRESSOR ARSR-RELATED"/>
    <property type="match status" value="1"/>
</dbReference>
<dbReference type="CDD" id="cd00090">
    <property type="entry name" value="HTH_ARSR"/>
    <property type="match status" value="1"/>
</dbReference>
<protein>
    <submittedName>
        <fullName evidence="5">HTH-type transcriptional repressor CzrA</fullName>
    </submittedName>
</protein>
<keyword evidence="2" id="KW-0238">DNA-binding</keyword>
<dbReference type="InterPro" id="IPR001845">
    <property type="entry name" value="HTH_ArsR_DNA-bd_dom"/>
</dbReference>
<keyword evidence="6" id="KW-1185">Reference proteome</keyword>
<dbReference type="GO" id="GO:0003700">
    <property type="term" value="F:DNA-binding transcription factor activity"/>
    <property type="evidence" value="ECO:0007669"/>
    <property type="project" value="InterPro"/>
</dbReference>
<keyword evidence="1" id="KW-0805">Transcription regulation</keyword>
<gene>
    <name evidence="5" type="primary">czrA</name>
    <name evidence="5" type="ORF">STSP2_00932</name>
</gene>
<dbReference type="InterPro" id="IPR036388">
    <property type="entry name" value="WH-like_DNA-bd_sf"/>
</dbReference>
<dbReference type="SMART" id="SM00418">
    <property type="entry name" value="HTH_ARSR"/>
    <property type="match status" value="1"/>
</dbReference>
<accession>A0A1U9NIM8</accession>
<dbReference type="PANTHER" id="PTHR43132">
    <property type="entry name" value="ARSENICAL RESISTANCE OPERON REPRESSOR ARSR-RELATED"/>
    <property type="match status" value="1"/>
</dbReference>
<dbReference type="EMBL" id="CP019791">
    <property type="protein sequence ID" value="AQT67783.1"/>
    <property type="molecule type" value="Genomic_DNA"/>
</dbReference>
<dbReference type="GO" id="GO:0003677">
    <property type="term" value="F:DNA binding"/>
    <property type="evidence" value="ECO:0007669"/>
    <property type="project" value="UniProtKB-KW"/>
</dbReference>
<keyword evidence="3" id="KW-0804">Transcription</keyword>
<dbReference type="InterPro" id="IPR011991">
    <property type="entry name" value="ArsR-like_HTH"/>
</dbReference>
<dbReference type="OrthoDB" id="9802016at2"/>
<feature type="domain" description="HTH arsR-type" evidence="4">
    <location>
        <begin position="15"/>
        <end position="109"/>
    </location>
</feature>
<sequence length="109" mass="12503">MTKENQMQKQKLDLLPDDYLEMAADCLKVMAHPVRLRIVNILMQGEFAVHEIAELCDLAPHQTCEHLRLLKGHGFLDSDRRGRTVYYKIASPQLPGLLECIKKNCNISK</sequence>
<evidence type="ECO:0000256" key="3">
    <source>
        <dbReference type="ARBA" id="ARBA00023163"/>
    </source>
</evidence>
<evidence type="ECO:0000259" key="4">
    <source>
        <dbReference type="PROSITE" id="PS50987"/>
    </source>
</evidence>
<dbReference type="AlphaFoldDB" id="A0A1U9NIM8"/>
<reference evidence="6" key="1">
    <citation type="submission" date="2017-02" db="EMBL/GenBank/DDBJ databases">
        <title>Comparative genomics and description of representatives of a novel lineage of planctomycetes thriving in anoxic sediments.</title>
        <authorList>
            <person name="Spring S."/>
            <person name="Bunk B."/>
            <person name="Sproer C."/>
        </authorList>
    </citation>
    <scope>NUCLEOTIDE SEQUENCE [LARGE SCALE GENOMIC DNA]</scope>
    <source>
        <strain evidence="6">ST-NAGAB-D1</strain>
    </source>
</reference>
<dbReference type="InterPro" id="IPR051011">
    <property type="entry name" value="Metal_resp_trans_reg"/>
</dbReference>
<evidence type="ECO:0000313" key="5">
    <source>
        <dbReference type="EMBL" id="AQT67783.1"/>
    </source>
</evidence>
<evidence type="ECO:0000256" key="1">
    <source>
        <dbReference type="ARBA" id="ARBA00023015"/>
    </source>
</evidence>
<dbReference type="NCBIfam" id="NF033788">
    <property type="entry name" value="HTH_metalloreg"/>
    <property type="match status" value="1"/>
</dbReference>
<dbReference type="PROSITE" id="PS50987">
    <property type="entry name" value="HTH_ARSR_2"/>
    <property type="match status" value="1"/>
</dbReference>
<proteinExistence type="predicted"/>
<dbReference type="Gene3D" id="1.10.10.10">
    <property type="entry name" value="Winged helix-like DNA-binding domain superfamily/Winged helix DNA-binding domain"/>
    <property type="match status" value="1"/>
</dbReference>